<reference evidence="2" key="1">
    <citation type="submission" date="2021-02" db="EMBL/GenBank/DDBJ databases">
        <authorList>
            <person name="Dougan E. K."/>
            <person name="Rhodes N."/>
            <person name="Thang M."/>
            <person name="Chan C."/>
        </authorList>
    </citation>
    <scope>NUCLEOTIDE SEQUENCE</scope>
</reference>
<name>A0A813D8J7_POLGL</name>
<keyword evidence="3" id="KW-1185">Reference proteome</keyword>
<feature type="compositionally biased region" description="Basic and acidic residues" evidence="1">
    <location>
        <begin position="138"/>
        <end position="161"/>
    </location>
</feature>
<dbReference type="AlphaFoldDB" id="A0A813D8J7"/>
<dbReference type="EMBL" id="CAJNNV010000304">
    <property type="protein sequence ID" value="CAE8582133.1"/>
    <property type="molecule type" value="Genomic_DNA"/>
</dbReference>
<gene>
    <name evidence="2" type="ORF">PGLA1383_LOCUS1135</name>
</gene>
<evidence type="ECO:0000313" key="3">
    <source>
        <dbReference type="Proteomes" id="UP000654075"/>
    </source>
</evidence>
<comment type="caution">
    <text evidence="2">The sequence shown here is derived from an EMBL/GenBank/DDBJ whole genome shotgun (WGS) entry which is preliminary data.</text>
</comment>
<accession>A0A813D8J7</accession>
<evidence type="ECO:0000313" key="2">
    <source>
        <dbReference type="EMBL" id="CAE8582133.1"/>
    </source>
</evidence>
<feature type="compositionally biased region" description="Basic and acidic residues" evidence="1">
    <location>
        <begin position="115"/>
        <end position="128"/>
    </location>
</feature>
<evidence type="ECO:0000256" key="1">
    <source>
        <dbReference type="SAM" id="MobiDB-lite"/>
    </source>
</evidence>
<organism evidence="2 3">
    <name type="scientific">Polarella glacialis</name>
    <name type="common">Dinoflagellate</name>
    <dbReference type="NCBI Taxonomy" id="89957"/>
    <lineage>
        <taxon>Eukaryota</taxon>
        <taxon>Sar</taxon>
        <taxon>Alveolata</taxon>
        <taxon>Dinophyceae</taxon>
        <taxon>Suessiales</taxon>
        <taxon>Suessiaceae</taxon>
        <taxon>Polarella</taxon>
    </lineage>
</organism>
<proteinExistence type="predicted"/>
<dbReference type="Proteomes" id="UP000654075">
    <property type="component" value="Unassembled WGS sequence"/>
</dbReference>
<feature type="region of interest" description="Disordered" evidence="1">
    <location>
        <begin position="102"/>
        <end position="161"/>
    </location>
</feature>
<protein>
    <submittedName>
        <fullName evidence="2">Uncharacterized protein</fullName>
    </submittedName>
</protein>
<sequence>MPFWIRYTGVFRLPNDQRLVGCRLVEEAGACRGAASESPETFDAAFAQPWSWSAEEKLSEASEVQDLVRHPATSGPFWPTWADAANSGADAPYAPSAEAAAWVERASSSQEDAEEFRFESDPEEDTKTSEAMSTDEGTTDHEEQQLRKAEMTRIPVKEMGD</sequence>